<evidence type="ECO:0000259" key="1">
    <source>
        <dbReference type="Pfam" id="PF06527"/>
    </source>
</evidence>
<dbReference type="AlphaFoldDB" id="A0A1G5QSY1"/>
<dbReference type="Pfam" id="PF06527">
    <property type="entry name" value="TniQ"/>
    <property type="match status" value="1"/>
</dbReference>
<feature type="domain" description="TniQ" evidence="1">
    <location>
        <begin position="11"/>
        <end position="104"/>
    </location>
</feature>
<reference evidence="2 3" key="1">
    <citation type="submission" date="2016-10" db="EMBL/GenBank/DDBJ databases">
        <authorList>
            <person name="de Groot N.N."/>
        </authorList>
    </citation>
    <scope>NUCLEOTIDE SEQUENCE [LARGE SCALE GENOMIC DNA]</scope>
    <source>
        <strain evidence="2 3">U95</strain>
    </source>
</reference>
<dbReference type="EMBL" id="FMWG01000005">
    <property type="protein sequence ID" value="SCZ64678.1"/>
    <property type="molecule type" value="Genomic_DNA"/>
</dbReference>
<organism evidence="2 3">
    <name type="scientific">Epibacterium ulvae</name>
    <dbReference type="NCBI Taxonomy" id="1156985"/>
    <lineage>
        <taxon>Bacteria</taxon>
        <taxon>Pseudomonadati</taxon>
        <taxon>Pseudomonadota</taxon>
        <taxon>Alphaproteobacteria</taxon>
        <taxon>Rhodobacterales</taxon>
        <taxon>Roseobacteraceae</taxon>
        <taxon>Epibacterium</taxon>
    </lineage>
</organism>
<proteinExistence type="predicted"/>
<keyword evidence="3" id="KW-1185">Reference proteome</keyword>
<sequence>MGFFFKRVLNFEEAALKRLAEVAGTSAEVLDELISWTRRPSGDIRTQFRGELVPSRALRSPLVRGCPSCLLDDLKSGQDRPLTALTCCGDWQLKDTKDCVEHNAPFIPLWEEKTPSRRWDLQARFSDLLGSSTLTQTKPFCSHVWEYDHWLHQRLLMGNDDTWFQSHTIFAASRLCMHIGQQIIIHDIAEPFGSPGEERPEAIGFNALREGPSRLPAVLNTLVAAASGAGGGPKKAFGTLYPMLNRDYADAEEFEEFRCVYAVVHPRQLASCAGGYCPRAGYLRTNAPFGRQCSAGNRRLGKAAGQGFDRERGIIAL</sequence>
<name>A0A1G5QSY1_9RHOB</name>
<accession>A0A1G5QSY1</accession>
<evidence type="ECO:0000313" key="2">
    <source>
        <dbReference type="EMBL" id="SCZ64678.1"/>
    </source>
</evidence>
<dbReference type="Proteomes" id="UP000198767">
    <property type="component" value="Unassembled WGS sequence"/>
</dbReference>
<dbReference type="InterPro" id="IPR009492">
    <property type="entry name" value="TniQ"/>
</dbReference>
<protein>
    <submittedName>
        <fullName evidence="2">TniQ protein</fullName>
    </submittedName>
</protein>
<evidence type="ECO:0000313" key="3">
    <source>
        <dbReference type="Proteomes" id="UP000198767"/>
    </source>
</evidence>
<dbReference type="STRING" id="1156985.SAMN04488118_105293"/>
<gene>
    <name evidence="2" type="ORF">SAMN04488118_105293</name>
</gene>